<dbReference type="RefSeq" id="WP_179169060.1">
    <property type="nucleotide sequence ID" value="NZ_CP058529.1"/>
</dbReference>
<sequence length="134" mass="14126">MSTSVKPSVERAVAASEPADVEPVALDAEALDSTAPEYLRDLKADLSEAGYLPAGLRVEACFSENCSIETQAEADRLRGLVRAASFLGVGRVSVRADDVAEPTKVEPALAALAERAEREGVTLTVEGPVTLDRE</sequence>
<evidence type="ECO:0000313" key="3">
    <source>
        <dbReference type="Proteomes" id="UP000509750"/>
    </source>
</evidence>
<dbReference type="AlphaFoldDB" id="A0A7D5GBL8"/>
<evidence type="ECO:0000313" key="2">
    <source>
        <dbReference type="EMBL" id="QLG27485.1"/>
    </source>
</evidence>
<accession>A0A7D5GBL8</accession>
<keyword evidence="3" id="KW-1185">Reference proteome</keyword>
<dbReference type="KEGG" id="halg:HUG10_07930"/>
<dbReference type="Gene3D" id="3.20.20.150">
    <property type="entry name" value="Divalent-metal-dependent TIM barrel enzymes"/>
    <property type="match status" value="1"/>
</dbReference>
<dbReference type="OrthoDB" id="291960at2157"/>
<organism evidence="2 3">
    <name type="scientific">Halorarum halophilum</name>
    <dbReference type="NCBI Taxonomy" id="2743090"/>
    <lineage>
        <taxon>Archaea</taxon>
        <taxon>Methanobacteriati</taxon>
        <taxon>Methanobacteriota</taxon>
        <taxon>Stenosarchaea group</taxon>
        <taxon>Halobacteria</taxon>
        <taxon>Halobacteriales</taxon>
        <taxon>Haloferacaceae</taxon>
        <taxon>Halorarum</taxon>
    </lineage>
</organism>
<gene>
    <name evidence="2" type="ORF">HUG10_07930</name>
</gene>
<dbReference type="SUPFAM" id="SSF51658">
    <property type="entry name" value="Xylose isomerase-like"/>
    <property type="match status" value="1"/>
</dbReference>
<dbReference type="GeneID" id="56028753"/>
<evidence type="ECO:0000259" key="1">
    <source>
        <dbReference type="Pfam" id="PF25905"/>
    </source>
</evidence>
<dbReference type="Proteomes" id="UP000509750">
    <property type="component" value="Chromosome"/>
</dbReference>
<dbReference type="EMBL" id="CP058529">
    <property type="protein sequence ID" value="QLG27485.1"/>
    <property type="molecule type" value="Genomic_DNA"/>
</dbReference>
<dbReference type="Pfam" id="PF25905">
    <property type="entry name" value="DUF7961"/>
    <property type="match status" value="1"/>
</dbReference>
<dbReference type="InterPro" id="IPR058267">
    <property type="entry name" value="DUF7961"/>
</dbReference>
<proteinExistence type="predicted"/>
<feature type="domain" description="DUF7961" evidence="1">
    <location>
        <begin position="20"/>
        <end position="125"/>
    </location>
</feature>
<reference evidence="2 3" key="1">
    <citation type="submission" date="2020-07" db="EMBL/GenBank/DDBJ databases">
        <title>Gai3-2, isolated from salt lake.</title>
        <authorList>
            <person name="Cui H."/>
            <person name="Shi X."/>
        </authorList>
    </citation>
    <scope>NUCLEOTIDE SEQUENCE [LARGE SCALE GENOMIC DNA]</scope>
    <source>
        <strain evidence="2 3">Gai3-2</strain>
    </source>
</reference>
<protein>
    <recommendedName>
        <fullName evidence="1">DUF7961 domain-containing protein</fullName>
    </recommendedName>
</protein>
<name>A0A7D5GBL8_9EURY</name>
<dbReference type="InterPro" id="IPR036237">
    <property type="entry name" value="Xyl_isomerase-like_sf"/>
</dbReference>